<keyword evidence="3" id="KW-1185">Reference proteome</keyword>
<feature type="region of interest" description="Disordered" evidence="1">
    <location>
        <begin position="1"/>
        <end position="60"/>
    </location>
</feature>
<dbReference type="EMBL" id="JANPWB010000003">
    <property type="protein sequence ID" value="KAJ1197468.1"/>
    <property type="molecule type" value="Genomic_DNA"/>
</dbReference>
<proteinExistence type="predicted"/>
<dbReference type="AlphaFoldDB" id="A0AAV7VBC6"/>
<accession>A0AAV7VBC6</accession>
<protein>
    <submittedName>
        <fullName evidence="2">Uncharacterized protein</fullName>
    </submittedName>
</protein>
<name>A0AAV7VBC6_PLEWA</name>
<evidence type="ECO:0000313" key="3">
    <source>
        <dbReference type="Proteomes" id="UP001066276"/>
    </source>
</evidence>
<reference evidence="2" key="1">
    <citation type="journal article" date="2022" name="bioRxiv">
        <title>Sequencing and chromosome-scale assembly of the giantPleurodeles waltlgenome.</title>
        <authorList>
            <person name="Brown T."/>
            <person name="Elewa A."/>
            <person name="Iarovenko S."/>
            <person name="Subramanian E."/>
            <person name="Araus A.J."/>
            <person name="Petzold A."/>
            <person name="Susuki M."/>
            <person name="Suzuki K.-i.T."/>
            <person name="Hayashi T."/>
            <person name="Toyoda A."/>
            <person name="Oliveira C."/>
            <person name="Osipova E."/>
            <person name="Leigh N.D."/>
            <person name="Simon A."/>
            <person name="Yun M.H."/>
        </authorList>
    </citation>
    <scope>NUCLEOTIDE SEQUENCE</scope>
    <source>
        <strain evidence="2">20211129_DDA</strain>
        <tissue evidence="2">Liver</tissue>
    </source>
</reference>
<dbReference type="Proteomes" id="UP001066276">
    <property type="component" value="Chromosome 2_1"/>
</dbReference>
<comment type="caution">
    <text evidence="2">The sequence shown here is derived from an EMBL/GenBank/DDBJ whole genome shotgun (WGS) entry which is preliminary data.</text>
</comment>
<evidence type="ECO:0000256" key="1">
    <source>
        <dbReference type="SAM" id="MobiDB-lite"/>
    </source>
</evidence>
<evidence type="ECO:0000313" key="2">
    <source>
        <dbReference type="EMBL" id="KAJ1197468.1"/>
    </source>
</evidence>
<organism evidence="2 3">
    <name type="scientific">Pleurodeles waltl</name>
    <name type="common">Iberian ribbed newt</name>
    <dbReference type="NCBI Taxonomy" id="8319"/>
    <lineage>
        <taxon>Eukaryota</taxon>
        <taxon>Metazoa</taxon>
        <taxon>Chordata</taxon>
        <taxon>Craniata</taxon>
        <taxon>Vertebrata</taxon>
        <taxon>Euteleostomi</taxon>
        <taxon>Amphibia</taxon>
        <taxon>Batrachia</taxon>
        <taxon>Caudata</taxon>
        <taxon>Salamandroidea</taxon>
        <taxon>Salamandridae</taxon>
        <taxon>Pleurodelinae</taxon>
        <taxon>Pleurodeles</taxon>
    </lineage>
</organism>
<sequence>MPAAEATGAQLLRSESSTWRPVTAPDGEGTRADRALWRSVTTSRRTDKRHGAAESAGLGRTETKVVISGGSTCGLQAARRRRGGSAASKRDWTARAWTWRLKGDWCPASLIPDIVTELRITTPVEMVDQKGLTS</sequence>
<gene>
    <name evidence="2" type="ORF">NDU88_001326</name>
</gene>